<dbReference type="RefSeq" id="WP_022769667.1">
    <property type="nucleotide sequence ID" value="NC_022575.1"/>
</dbReference>
<gene>
    <name evidence="1" type="ORF">PRV_01575</name>
</gene>
<dbReference type="HOGENOM" id="CLU_1293198_0_0_14"/>
<sequence length="200" mass="23821">MPCNFLSLSEFYENWEKLSQLKEETKFLLPTNWELIYSLLLELQKGGKLDKKLPDKEKISKDSLSFKEWKFQIRQILLSLIEYDYRRLLEKYNKLVFTHPASKLSYKAAHPEEIKNKTRPIATLADMKNLNSFLNRKLDILPLFFNSKDTNLEIFNSWKIDSLGKETSFKYNENLIKEWEEKDPNLFDLSSFKEPILPTL</sequence>
<protein>
    <submittedName>
        <fullName evidence="1">Uncharacterized protein</fullName>
    </submittedName>
</protein>
<organism evidence="1 2">
    <name type="scientific">Mycoplasma parvum str. Indiana</name>
    <dbReference type="NCBI Taxonomy" id="1403316"/>
    <lineage>
        <taxon>Bacteria</taxon>
        <taxon>Bacillati</taxon>
        <taxon>Mycoplasmatota</taxon>
        <taxon>Mollicutes</taxon>
        <taxon>Mycoplasmataceae</taxon>
        <taxon>Mycoplasma</taxon>
    </lineage>
</organism>
<proteinExistence type="predicted"/>
<evidence type="ECO:0000313" key="2">
    <source>
        <dbReference type="Proteomes" id="UP000017119"/>
    </source>
</evidence>
<dbReference type="Proteomes" id="UP000017119">
    <property type="component" value="Chromosome"/>
</dbReference>
<reference evidence="1 2" key="1">
    <citation type="journal article" date="2013" name="Genome Announc.">
        <title>Genome Sequence of Mycoplasma parvum (Formerly Eperythrozoon parvum), a Diminutive Hemoplasma of the Pig.</title>
        <authorList>
            <person name="do Nascimento N.C."/>
            <person name="Dos Santos A.P."/>
            <person name="Chu Y."/>
            <person name="Guimaraes A.M."/>
            <person name="Pagliaro A."/>
            <person name="Messick J.B."/>
        </authorList>
    </citation>
    <scope>NUCLEOTIDE SEQUENCE [LARGE SCALE GENOMIC DNA]</scope>
    <source>
        <strain evidence="1 2">Indiana</strain>
    </source>
</reference>
<keyword evidence="2" id="KW-1185">Reference proteome</keyword>
<dbReference type="KEGG" id="mpv:PRV_01575"/>
<dbReference type="STRING" id="1403316.PRV_01575"/>
<accession>U5NCC2</accession>
<dbReference type="PATRIC" id="fig|1403316.3.peg.284"/>
<name>U5NCC2_9MOLU</name>
<dbReference type="AlphaFoldDB" id="U5NCC2"/>
<evidence type="ECO:0000313" key="1">
    <source>
        <dbReference type="EMBL" id="AGX89072.1"/>
    </source>
</evidence>
<dbReference type="EMBL" id="CP006771">
    <property type="protein sequence ID" value="AGX89072.1"/>
    <property type="molecule type" value="Genomic_DNA"/>
</dbReference>